<keyword evidence="3" id="KW-1185">Reference proteome</keyword>
<feature type="region of interest" description="Disordered" evidence="1">
    <location>
        <begin position="1"/>
        <end position="27"/>
    </location>
</feature>
<dbReference type="AlphaFoldDB" id="A0A4Z2IGF9"/>
<protein>
    <submittedName>
        <fullName evidence="2">Uncharacterized protein</fullName>
    </submittedName>
</protein>
<dbReference type="Proteomes" id="UP000314294">
    <property type="component" value="Unassembled WGS sequence"/>
</dbReference>
<feature type="compositionally biased region" description="Basic and acidic residues" evidence="1">
    <location>
        <begin position="1"/>
        <end position="13"/>
    </location>
</feature>
<evidence type="ECO:0000256" key="1">
    <source>
        <dbReference type="SAM" id="MobiDB-lite"/>
    </source>
</evidence>
<dbReference type="EMBL" id="SRLO01000089">
    <property type="protein sequence ID" value="TNN76851.1"/>
    <property type="molecule type" value="Genomic_DNA"/>
</dbReference>
<evidence type="ECO:0000313" key="2">
    <source>
        <dbReference type="EMBL" id="TNN76851.1"/>
    </source>
</evidence>
<reference evidence="2 3" key="1">
    <citation type="submission" date="2019-03" db="EMBL/GenBank/DDBJ databases">
        <title>First draft genome of Liparis tanakae, snailfish: a comprehensive survey of snailfish specific genes.</title>
        <authorList>
            <person name="Kim W."/>
            <person name="Song I."/>
            <person name="Jeong J.-H."/>
            <person name="Kim D."/>
            <person name="Kim S."/>
            <person name="Ryu S."/>
            <person name="Song J.Y."/>
            <person name="Lee S.K."/>
        </authorList>
    </citation>
    <scope>NUCLEOTIDE SEQUENCE [LARGE SCALE GENOMIC DNA]</scope>
    <source>
        <tissue evidence="2">Muscle</tissue>
    </source>
</reference>
<comment type="caution">
    <text evidence="2">The sequence shown here is derived from an EMBL/GenBank/DDBJ whole genome shotgun (WGS) entry which is preliminary data.</text>
</comment>
<gene>
    <name evidence="2" type="ORF">EYF80_012904</name>
</gene>
<sequence length="93" mass="10808">MNRVAEEHERLLPEDQQPVRKKQREEMSCRGRISTVLEGQMFRRRISGRRAAALRGETRVGMFRAGPLPVLTSSVILPPESWCVPRIRERKLL</sequence>
<proteinExistence type="predicted"/>
<name>A0A4Z2IGF9_9TELE</name>
<evidence type="ECO:0000313" key="3">
    <source>
        <dbReference type="Proteomes" id="UP000314294"/>
    </source>
</evidence>
<organism evidence="2 3">
    <name type="scientific">Liparis tanakae</name>
    <name type="common">Tanaka's snailfish</name>
    <dbReference type="NCBI Taxonomy" id="230148"/>
    <lineage>
        <taxon>Eukaryota</taxon>
        <taxon>Metazoa</taxon>
        <taxon>Chordata</taxon>
        <taxon>Craniata</taxon>
        <taxon>Vertebrata</taxon>
        <taxon>Euteleostomi</taxon>
        <taxon>Actinopterygii</taxon>
        <taxon>Neopterygii</taxon>
        <taxon>Teleostei</taxon>
        <taxon>Neoteleostei</taxon>
        <taxon>Acanthomorphata</taxon>
        <taxon>Eupercaria</taxon>
        <taxon>Perciformes</taxon>
        <taxon>Cottioidei</taxon>
        <taxon>Cottales</taxon>
        <taxon>Liparidae</taxon>
        <taxon>Liparis</taxon>
    </lineage>
</organism>
<accession>A0A4Z2IGF9</accession>